<gene>
    <name evidence="1" type="ORF">LCGC14_1653830</name>
</gene>
<name>A0A0F9KWC5_9ZZZZ</name>
<reference evidence="1" key="1">
    <citation type="journal article" date="2015" name="Nature">
        <title>Complex archaea that bridge the gap between prokaryotes and eukaryotes.</title>
        <authorList>
            <person name="Spang A."/>
            <person name="Saw J.H."/>
            <person name="Jorgensen S.L."/>
            <person name="Zaremba-Niedzwiedzka K."/>
            <person name="Martijn J."/>
            <person name="Lind A.E."/>
            <person name="van Eijk R."/>
            <person name="Schleper C."/>
            <person name="Guy L."/>
            <person name="Ettema T.J."/>
        </authorList>
    </citation>
    <scope>NUCLEOTIDE SEQUENCE</scope>
</reference>
<protein>
    <submittedName>
        <fullName evidence="1">Uncharacterized protein</fullName>
    </submittedName>
</protein>
<dbReference type="AlphaFoldDB" id="A0A0F9KWC5"/>
<organism evidence="1">
    <name type="scientific">marine sediment metagenome</name>
    <dbReference type="NCBI Taxonomy" id="412755"/>
    <lineage>
        <taxon>unclassified sequences</taxon>
        <taxon>metagenomes</taxon>
        <taxon>ecological metagenomes</taxon>
    </lineage>
</organism>
<dbReference type="EMBL" id="LAZR01013947">
    <property type="protein sequence ID" value="KKM19615.1"/>
    <property type="molecule type" value="Genomic_DNA"/>
</dbReference>
<comment type="caution">
    <text evidence="1">The sequence shown here is derived from an EMBL/GenBank/DDBJ whole genome shotgun (WGS) entry which is preliminary data.</text>
</comment>
<accession>A0A0F9KWC5</accession>
<proteinExistence type="predicted"/>
<evidence type="ECO:0000313" key="1">
    <source>
        <dbReference type="EMBL" id="KKM19615.1"/>
    </source>
</evidence>
<sequence>MSWRKITMKFPGKCIVCDEKIEKGELGLWAKDVGVKHEKCAEVKELTCGVCGGPAGCQQCEFRESCDLEVVSQLCICKKCESKPDSLNLYQKSVMKKFRLLNLVTQNIS</sequence>